<dbReference type="EMBL" id="LAZR01019131">
    <property type="protein sequence ID" value="KKL93648.1"/>
    <property type="molecule type" value="Genomic_DNA"/>
</dbReference>
<comment type="caution">
    <text evidence="1">The sequence shown here is derived from an EMBL/GenBank/DDBJ whole genome shotgun (WGS) entry which is preliminary data.</text>
</comment>
<reference evidence="1" key="1">
    <citation type="journal article" date="2015" name="Nature">
        <title>Complex archaea that bridge the gap between prokaryotes and eukaryotes.</title>
        <authorList>
            <person name="Spang A."/>
            <person name="Saw J.H."/>
            <person name="Jorgensen S.L."/>
            <person name="Zaremba-Niedzwiedzka K."/>
            <person name="Martijn J."/>
            <person name="Lind A.E."/>
            <person name="van Eijk R."/>
            <person name="Schleper C."/>
            <person name="Guy L."/>
            <person name="Ettema T.J."/>
        </authorList>
    </citation>
    <scope>NUCLEOTIDE SEQUENCE</scope>
</reference>
<accession>A0A0F9G4N6</accession>
<gene>
    <name evidence="1" type="ORF">LCGC14_1872610</name>
</gene>
<dbReference type="AlphaFoldDB" id="A0A0F9G4N6"/>
<organism evidence="1">
    <name type="scientific">marine sediment metagenome</name>
    <dbReference type="NCBI Taxonomy" id="412755"/>
    <lineage>
        <taxon>unclassified sequences</taxon>
        <taxon>metagenomes</taxon>
        <taxon>ecological metagenomes</taxon>
    </lineage>
</organism>
<evidence type="ECO:0000313" key="1">
    <source>
        <dbReference type="EMBL" id="KKL93648.1"/>
    </source>
</evidence>
<name>A0A0F9G4N6_9ZZZZ</name>
<protein>
    <submittedName>
        <fullName evidence="1">Uncharacterized protein</fullName>
    </submittedName>
</protein>
<proteinExistence type="predicted"/>
<sequence length="187" mass="19913">MIDIAVLICVSIIVIILTLPMVANQTMGASKGVLFIVQGGGSDYLDYCEIRKMKTGTQPGEFVTSAGESAGDPLDLAAAGDEDVGVTELVLYRVGAIPQDIDTEIAANSYAMCLRPNGKRFKCAAWRTDASNALLKGQKLALDSVGILKVWAYTNATEATDVHQFSAELAEDSADVASLNPVIFIYF</sequence>